<dbReference type="InterPro" id="IPR036259">
    <property type="entry name" value="MFS_trans_sf"/>
</dbReference>
<keyword evidence="2" id="KW-0813">Transport</keyword>
<dbReference type="GO" id="GO:0022857">
    <property type="term" value="F:transmembrane transporter activity"/>
    <property type="evidence" value="ECO:0007669"/>
    <property type="project" value="InterPro"/>
</dbReference>
<evidence type="ECO:0000256" key="3">
    <source>
        <dbReference type="ARBA" id="ARBA00022475"/>
    </source>
</evidence>
<comment type="subcellular location">
    <subcellularLocation>
        <location evidence="1">Cell membrane</location>
        <topology evidence="1">Multi-pass membrane protein</topology>
    </subcellularLocation>
</comment>
<feature type="transmembrane region" description="Helical" evidence="7">
    <location>
        <begin position="302"/>
        <end position="321"/>
    </location>
</feature>
<feature type="transmembrane region" description="Helical" evidence="7">
    <location>
        <begin position="342"/>
        <end position="363"/>
    </location>
</feature>
<feature type="transmembrane region" description="Helical" evidence="7">
    <location>
        <begin position="165"/>
        <end position="186"/>
    </location>
</feature>
<organism evidence="8 9">
    <name type="scientific">Triparma laevis f. inornata</name>
    <dbReference type="NCBI Taxonomy" id="1714386"/>
    <lineage>
        <taxon>Eukaryota</taxon>
        <taxon>Sar</taxon>
        <taxon>Stramenopiles</taxon>
        <taxon>Ochrophyta</taxon>
        <taxon>Bolidophyceae</taxon>
        <taxon>Parmales</taxon>
        <taxon>Triparmaceae</taxon>
        <taxon>Triparma</taxon>
    </lineage>
</organism>
<evidence type="ECO:0008006" key="10">
    <source>
        <dbReference type="Google" id="ProtNLM"/>
    </source>
</evidence>
<protein>
    <recommendedName>
        <fullName evidence="10">MFS general substrate transporter</fullName>
    </recommendedName>
</protein>
<evidence type="ECO:0000256" key="7">
    <source>
        <dbReference type="SAM" id="Phobius"/>
    </source>
</evidence>
<feature type="transmembrane region" description="Helical" evidence="7">
    <location>
        <begin position="438"/>
        <end position="457"/>
    </location>
</feature>
<reference evidence="9" key="1">
    <citation type="journal article" date="2023" name="Commun. Biol.">
        <title>Genome analysis of Parmales, the sister group of diatoms, reveals the evolutionary specialization of diatoms from phago-mixotrophs to photoautotrophs.</title>
        <authorList>
            <person name="Ban H."/>
            <person name="Sato S."/>
            <person name="Yoshikawa S."/>
            <person name="Yamada K."/>
            <person name="Nakamura Y."/>
            <person name="Ichinomiya M."/>
            <person name="Sato N."/>
            <person name="Blanc-Mathieu R."/>
            <person name="Endo H."/>
            <person name="Kuwata A."/>
            <person name="Ogata H."/>
        </authorList>
    </citation>
    <scope>NUCLEOTIDE SEQUENCE [LARGE SCALE GENOMIC DNA]</scope>
</reference>
<dbReference type="EMBL" id="BLQM01000284">
    <property type="protein sequence ID" value="GMH80566.1"/>
    <property type="molecule type" value="Genomic_DNA"/>
</dbReference>
<sequence length="494" mass="54125">MSSPPPPPPTTYTSLLHNRAFLFYMLSYLLTQLGTWLNYIATLTLTSSLSSSSSSYSSNGSSNGSSNMNISLLLLLRLLPSLIISPIIGGPIADYYDKRKSMIFLDLLSSLLTLLIYPLSSKLQSLPLLYISVFGLSSIDAIYNPCKNSIIPFMFLNDSGKINKATSLIAIAWSLMGSLGAMIGGFVTDRGGVEICFYVDGVTFLGSAIFMYAVGEEWKNNKLNNRLNNKLNNNIASSTESNNVNNKPKTDYGTTFTGSIKYLTTNGTHLLPLLFLKSYGCLLWGSADLLNVNFSKGNEFNLGLIFASVGVGCLVGPLIMDRIKFRFMKGKEEGKSKEEMGFMVRCCVFAIFIIAISFIGMSINETLNSIIIFTVVRSMGSSILWVYSSVILQVLTDERVLGRVVSIEFAAATSLEGLSAFLAAGLLDFAGFTERGTALFFGILGCVGVVGPLYIYLRRNWGDNNKGYRMVDDDEIDDDEDDDDNITTFDIELT</sequence>
<feature type="transmembrane region" description="Helical" evidence="7">
    <location>
        <begin position="21"/>
        <end position="41"/>
    </location>
</feature>
<dbReference type="GO" id="GO:0005886">
    <property type="term" value="C:plasma membrane"/>
    <property type="evidence" value="ECO:0007669"/>
    <property type="project" value="UniProtKB-SubCell"/>
</dbReference>
<feature type="transmembrane region" description="Helical" evidence="7">
    <location>
        <begin position="192"/>
        <end position="214"/>
    </location>
</feature>
<proteinExistence type="predicted"/>
<feature type="transmembrane region" description="Helical" evidence="7">
    <location>
        <begin position="102"/>
        <end position="120"/>
    </location>
</feature>
<evidence type="ECO:0000256" key="1">
    <source>
        <dbReference type="ARBA" id="ARBA00004651"/>
    </source>
</evidence>
<keyword evidence="5 7" id="KW-1133">Transmembrane helix</keyword>
<evidence type="ECO:0000256" key="2">
    <source>
        <dbReference type="ARBA" id="ARBA00022448"/>
    </source>
</evidence>
<feature type="transmembrane region" description="Helical" evidence="7">
    <location>
        <begin position="369"/>
        <end position="392"/>
    </location>
</feature>
<keyword evidence="6 7" id="KW-0472">Membrane</keyword>
<name>A0A9W7B1V5_9STRA</name>
<dbReference type="InterPro" id="IPR011701">
    <property type="entry name" value="MFS"/>
</dbReference>
<evidence type="ECO:0000256" key="4">
    <source>
        <dbReference type="ARBA" id="ARBA00022692"/>
    </source>
</evidence>
<evidence type="ECO:0000313" key="9">
    <source>
        <dbReference type="Proteomes" id="UP001162640"/>
    </source>
</evidence>
<dbReference type="Pfam" id="PF07690">
    <property type="entry name" value="MFS_1"/>
    <property type="match status" value="1"/>
</dbReference>
<feature type="transmembrane region" description="Helical" evidence="7">
    <location>
        <begin position="126"/>
        <end position="144"/>
    </location>
</feature>
<dbReference type="PANTHER" id="PTHR43266:SF2">
    <property type="entry name" value="MAJOR FACILITATOR SUPERFAMILY (MFS) PROFILE DOMAIN-CONTAINING PROTEIN"/>
    <property type="match status" value="1"/>
</dbReference>
<keyword evidence="4 7" id="KW-0812">Transmembrane</keyword>
<comment type="caution">
    <text evidence="8">The sequence shown here is derived from an EMBL/GenBank/DDBJ whole genome shotgun (WGS) entry which is preliminary data.</text>
</comment>
<keyword evidence="3" id="KW-1003">Cell membrane</keyword>
<gene>
    <name evidence="8" type="ORF">TL16_g08599</name>
</gene>
<evidence type="ECO:0000313" key="8">
    <source>
        <dbReference type="EMBL" id="GMH80566.1"/>
    </source>
</evidence>
<evidence type="ECO:0000256" key="6">
    <source>
        <dbReference type="ARBA" id="ARBA00023136"/>
    </source>
</evidence>
<accession>A0A9W7B1V5</accession>
<dbReference type="AlphaFoldDB" id="A0A9W7B1V5"/>
<dbReference type="SUPFAM" id="SSF103473">
    <property type="entry name" value="MFS general substrate transporter"/>
    <property type="match status" value="1"/>
</dbReference>
<dbReference type="Proteomes" id="UP001162640">
    <property type="component" value="Unassembled WGS sequence"/>
</dbReference>
<dbReference type="Gene3D" id="1.20.1250.20">
    <property type="entry name" value="MFS general substrate transporter like domains"/>
    <property type="match status" value="1"/>
</dbReference>
<evidence type="ECO:0000256" key="5">
    <source>
        <dbReference type="ARBA" id="ARBA00022989"/>
    </source>
</evidence>
<feature type="transmembrane region" description="Helical" evidence="7">
    <location>
        <begin position="404"/>
        <end position="426"/>
    </location>
</feature>
<dbReference type="PANTHER" id="PTHR43266">
    <property type="entry name" value="MACROLIDE-EFFLUX PROTEIN"/>
    <property type="match status" value="1"/>
</dbReference>
<feature type="transmembrane region" description="Helical" evidence="7">
    <location>
        <begin position="70"/>
        <end position="90"/>
    </location>
</feature>